<keyword evidence="3 9" id="KW-0812">Transmembrane</keyword>
<dbReference type="InterPro" id="IPR003660">
    <property type="entry name" value="HAMP_dom"/>
</dbReference>
<feature type="transmembrane region" description="Helical" evidence="9">
    <location>
        <begin position="15"/>
        <end position="38"/>
    </location>
</feature>
<dbReference type="Gene3D" id="1.10.287.950">
    <property type="entry name" value="Methyl-accepting chemotaxis protein"/>
    <property type="match status" value="1"/>
</dbReference>
<gene>
    <name evidence="12" type="ORF">SAMN02194393_04396</name>
</gene>
<evidence type="ECO:0000259" key="10">
    <source>
        <dbReference type="PROSITE" id="PS50111"/>
    </source>
</evidence>
<dbReference type="Gene3D" id="1.10.8.500">
    <property type="entry name" value="HAMP domain in histidine kinase"/>
    <property type="match status" value="1"/>
</dbReference>
<dbReference type="GO" id="GO:0005886">
    <property type="term" value="C:plasma membrane"/>
    <property type="evidence" value="ECO:0007669"/>
    <property type="project" value="UniProtKB-SubCell"/>
</dbReference>
<dbReference type="OrthoDB" id="369336at2"/>
<dbReference type="InterPro" id="IPR033463">
    <property type="entry name" value="sCache_3"/>
</dbReference>
<reference evidence="12 13" key="1">
    <citation type="submission" date="2017-02" db="EMBL/GenBank/DDBJ databases">
        <authorList>
            <person name="Peterson S.W."/>
        </authorList>
    </citation>
    <scope>NUCLEOTIDE SEQUENCE [LARGE SCALE GENOMIC DNA]</scope>
    <source>
        <strain evidence="12 13">M1</strain>
    </source>
</reference>
<proteinExistence type="inferred from homology"/>
<evidence type="ECO:0000313" key="12">
    <source>
        <dbReference type="EMBL" id="SKC85591.1"/>
    </source>
</evidence>
<dbReference type="CDD" id="cd06225">
    <property type="entry name" value="HAMP"/>
    <property type="match status" value="1"/>
</dbReference>
<evidence type="ECO:0000256" key="4">
    <source>
        <dbReference type="ARBA" id="ARBA00022989"/>
    </source>
</evidence>
<dbReference type="PROSITE" id="PS50885">
    <property type="entry name" value="HAMP"/>
    <property type="match status" value="1"/>
</dbReference>
<keyword evidence="4 9" id="KW-1133">Transmembrane helix</keyword>
<evidence type="ECO:0000256" key="1">
    <source>
        <dbReference type="ARBA" id="ARBA00004651"/>
    </source>
</evidence>
<dbReference type="SUPFAM" id="SSF58104">
    <property type="entry name" value="Methyl-accepting chemotaxis protein (MCP) signaling domain"/>
    <property type="match status" value="1"/>
</dbReference>
<evidence type="ECO:0000256" key="2">
    <source>
        <dbReference type="ARBA" id="ARBA00022475"/>
    </source>
</evidence>
<feature type="transmembrane region" description="Helical" evidence="9">
    <location>
        <begin position="292"/>
        <end position="316"/>
    </location>
</feature>
<feature type="domain" description="Methyl-accepting transducer" evidence="10">
    <location>
        <begin position="387"/>
        <end position="645"/>
    </location>
</feature>
<evidence type="ECO:0000256" key="5">
    <source>
        <dbReference type="ARBA" id="ARBA00023136"/>
    </source>
</evidence>
<evidence type="ECO:0000256" key="8">
    <source>
        <dbReference type="PROSITE-ProRule" id="PRU00284"/>
    </source>
</evidence>
<dbReference type="RefSeq" id="WP_079494696.1">
    <property type="nucleotide sequence ID" value="NZ_FUZT01000013.1"/>
</dbReference>
<comment type="similarity">
    <text evidence="7">Belongs to the methyl-accepting chemotaxis (MCP) protein family.</text>
</comment>
<comment type="subcellular location">
    <subcellularLocation>
        <location evidence="1">Cell membrane</location>
        <topology evidence="1">Multi-pass membrane protein</topology>
    </subcellularLocation>
</comment>
<dbReference type="Pfam" id="PF00672">
    <property type="entry name" value="HAMP"/>
    <property type="match status" value="1"/>
</dbReference>
<dbReference type="SMART" id="SM00304">
    <property type="entry name" value="HAMP"/>
    <property type="match status" value="1"/>
</dbReference>
<dbReference type="Pfam" id="PF00015">
    <property type="entry name" value="MCPsignal"/>
    <property type="match status" value="1"/>
</dbReference>
<dbReference type="EMBL" id="FUZT01000013">
    <property type="protein sequence ID" value="SKC85591.1"/>
    <property type="molecule type" value="Genomic_DNA"/>
</dbReference>
<dbReference type="GO" id="GO:0007165">
    <property type="term" value="P:signal transduction"/>
    <property type="evidence" value="ECO:0007669"/>
    <property type="project" value="UniProtKB-KW"/>
</dbReference>
<protein>
    <submittedName>
        <fullName evidence="12">Methyl-accepting chemotaxis protein</fullName>
    </submittedName>
</protein>
<dbReference type="STRING" id="36842.SAMN02194393_04396"/>
<keyword evidence="5 9" id="KW-0472">Membrane</keyword>
<dbReference type="SMART" id="SM00283">
    <property type="entry name" value="MA"/>
    <property type="match status" value="1"/>
</dbReference>
<organism evidence="12 13">
    <name type="scientific">Maledivibacter halophilus</name>
    <dbReference type="NCBI Taxonomy" id="36842"/>
    <lineage>
        <taxon>Bacteria</taxon>
        <taxon>Bacillati</taxon>
        <taxon>Bacillota</taxon>
        <taxon>Clostridia</taxon>
        <taxon>Peptostreptococcales</taxon>
        <taxon>Caminicellaceae</taxon>
        <taxon>Maledivibacter</taxon>
    </lineage>
</organism>
<dbReference type="Pfam" id="PF17203">
    <property type="entry name" value="sCache_3_2"/>
    <property type="match status" value="1"/>
</dbReference>
<evidence type="ECO:0000256" key="7">
    <source>
        <dbReference type="ARBA" id="ARBA00029447"/>
    </source>
</evidence>
<keyword evidence="6 8" id="KW-0807">Transducer</keyword>
<evidence type="ECO:0000259" key="11">
    <source>
        <dbReference type="PROSITE" id="PS50885"/>
    </source>
</evidence>
<dbReference type="SUPFAM" id="SSF103190">
    <property type="entry name" value="Sensory domain-like"/>
    <property type="match status" value="1"/>
</dbReference>
<dbReference type="Gene3D" id="3.30.450.20">
    <property type="entry name" value="PAS domain"/>
    <property type="match status" value="1"/>
</dbReference>
<evidence type="ECO:0000313" key="13">
    <source>
        <dbReference type="Proteomes" id="UP000190285"/>
    </source>
</evidence>
<dbReference type="InterPro" id="IPR029151">
    <property type="entry name" value="Sensor-like_sf"/>
</dbReference>
<keyword evidence="13" id="KW-1185">Reference proteome</keyword>
<sequence length="674" mass="74428">MSKKNVKGVSLRIKITALSLISMLLALSIMTIISGYTINKHMKGQLEDSIFTVVDQVAKKIETNEKAIEVLEKQFEDKIRLVAQIISESENVSNEYLKKVQEKTGVAEINIANENREIIYSNLKDNLGWVYPESHNANSLFTGQNTEIIEDVRKSETDQYFYKYGGIALENGGILQVGIRAEEINEIEKAFDKQNLIEELSQNGNIVYSIILDKSLKAIAHSNPDKIGSILEDEGSKAAAINGENYSSKRFNKETNEEVLDVLVPLYNNGSHIGALKVGMSLKHIQMGIKEIIVNSVYILITLFLVAGLLIILFLGKITKPLNRLSEYAGYISEGDLTREVTIKGNDEIGILAGAFNRISTNFKGLIKEAVKSTNQLDEGSHQLSATTEEVLAQTENMSATAEEIAAGMEENNASIEEVNASFHEINRATRELSERAEEGNILADEIGKRAENMEKNAIESRRIMDNMYKEKQSQIKKAVEKSRVVVEIESMSNAISEITEQINLLALNAAIEAARAGEQGRGFAVVAEEIRKLSEESSNTVLNIKPIIDEVQGVVKRLSENAEGILDFIDEKISSDYVLLENTGKQYMKDSQAFSNLVTDFAATSEEISASMDEISTNLEAVTATVEQSAEGSNEIAQSIIEITKAIQEVAKIAQDQLKSAGDINKIVNKFKI</sequence>
<name>A0A1T5MBH4_9FIRM</name>
<dbReference type="PROSITE" id="PS50111">
    <property type="entry name" value="CHEMOTAXIS_TRANSDUC_2"/>
    <property type="match status" value="1"/>
</dbReference>
<accession>A0A1T5MBH4</accession>
<evidence type="ECO:0000256" key="9">
    <source>
        <dbReference type="SAM" id="Phobius"/>
    </source>
</evidence>
<dbReference type="AlphaFoldDB" id="A0A1T5MBH4"/>
<evidence type="ECO:0000256" key="3">
    <source>
        <dbReference type="ARBA" id="ARBA00022692"/>
    </source>
</evidence>
<evidence type="ECO:0000256" key="6">
    <source>
        <dbReference type="ARBA" id="ARBA00023224"/>
    </source>
</evidence>
<keyword evidence="2" id="KW-1003">Cell membrane</keyword>
<dbReference type="InterPro" id="IPR004089">
    <property type="entry name" value="MCPsignal_dom"/>
</dbReference>
<dbReference type="PANTHER" id="PTHR32089">
    <property type="entry name" value="METHYL-ACCEPTING CHEMOTAXIS PROTEIN MCPB"/>
    <property type="match status" value="1"/>
</dbReference>
<dbReference type="Proteomes" id="UP000190285">
    <property type="component" value="Unassembled WGS sequence"/>
</dbReference>
<dbReference type="PANTHER" id="PTHR32089:SF112">
    <property type="entry name" value="LYSOZYME-LIKE PROTEIN-RELATED"/>
    <property type="match status" value="1"/>
</dbReference>
<feature type="domain" description="HAMP" evidence="11">
    <location>
        <begin position="316"/>
        <end position="368"/>
    </location>
</feature>